<dbReference type="CDD" id="cd00069">
    <property type="entry name" value="GHB_like"/>
    <property type="match status" value="1"/>
</dbReference>
<dbReference type="Pfam" id="PF00007">
    <property type="entry name" value="Cys_knot"/>
    <property type="match status" value="1"/>
</dbReference>
<dbReference type="GO" id="GO:0005737">
    <property type="term" value="C:cytoplasm"/>
    <property type="evidence" value="ECO:0007669"/>
    <property type="project" value="TreeGrafter"/>
</dbReference>
<dbReference type="InterPro" id="IPR029034">
    <property type="entry name" value="Cystine-knot_cytokine"/>
</dbReference>
<name>A0A385H8V6_SPOEX</name>
<dbReference type="GO" id="GO:0005615">
    <property type="term" value="C:extracellular space"/>
    <property type="evidence" value="ECO:0007669"/>
    <property type="project" value="TreeGrafter"/>
</dbReference>
<evidence type="ECO:0000256" key="1">
    <source>
        <dbReference type="ARBA" id="ARBA00004613"/>
    </source>
</evidence>
<dbReference type="InterPro" id="IPR001545">
    <property type="entry name" value="Gonadotropin_bsu"/>
</dbReference>
<evidence type="ECO:0000256" key="4">
    <source>
        <dbReference type="ARBA" id="ARBA00023157"/>
    </source>
</evidence>
<dbReference type="Gene3D" id="2.10.90.10">
    <property type="entry name" value="Cystine-knot cytokines"/>
    <property type="match status" value="1"/>
</dbReference>
<dbReference type="PANTHER" id="PTHR11515">
    <property type="entry name" value="GLYCOPROTEIN HORMONE BETA CHAIN"/>
    <property type="match status" value="1"/>
</dbReference>
<reference evidence="6" key="1">
    <citation type="journal article" date="2018" name="Insect Mol. Biol.">
        <title>Identification and expression analysis of the Spodoptera exigua neuropeptidome under different physiological conditions.</title>
        <authorList>
            <person name="Llopis-Gimenez A."/>
            <person name="Han Y."/>
            <person name="Kim Y."/>
            <person name="Ros V.I."/>
            <person name="Herrero S."/>
        </authorList>
    </citation>
    <scope>NUCLEOTIDE SEQUENCE</scope>
</reference>
<comment type="subcellular location">
    <subcellularLocation>
        <location evidence="1">Secreted</location>
    </subcellularLocation>
</comment>
<evidence type="ECO:0000259" key="5">
    <source>
        <dbReference type="Pfam" id="PF00007"/>
    </source>
</evidence>
<feature type="domain" description="Glycoprotein hormone subunit beta" evidence="5">
    <location>
        <begin position="85"/>
        <end position="165"/>
    </location>
</feature>
<sequence length="186" mass="21129">MGDYDVKPWGKSACTKENRLKVNQFLPTSHSNTTFLVKPNNMIKSKCFLPILILYMMTLTSATAPCKLRVYLARAEQTDENGRKCWDTVKVPACGGRCDSREISDWAFPFKKSHHPVCVYGGRRPLMVRLRHCDPGVIAGTDIFHYIAAEDCRCKVCSSEYTSCEWLPPNSTVLDGIYDFEDFDEV</sequence>
<proteinExistence type="evidence at transcript level"/>
<keyword evidence="4" id="KW-1015">Disulfide bond</keyword>
<dbReference type="PANTHER" id="PTHR11515:SF13">
    <property type="entry name" value="GLYCOPROTEIN HORMONE BETA 5, ISOFORM A"/>
    <property type="match status" value="1"/>
</dbReference>
<dbReference type="EMBL" id="MH028088">
    <property type="protein sequence ID" value="AXY04257.1"/>
    <property type="molecule type" value="mRNA"/>
</dbReference>
<evidence type="ECO:0000313" key="6">
    <source>
        <dbReference type="EMBL" id="AXY04257.1"/>
    </source>
</evidence>
<dbReference type="GO" id="GO:0007186">
    <property type="term" value="P:G protein-coupled receptor signaling pathway"/>
    <property type="evidence" value="ECO:0007669"/>
    <property type="project" value="TreeGrafter"/>
</dbReference>
<dbReference type="InterPro" id="IPR006208">
    <property type="entry name" value="Glyco_hormone_CN"/>
</dbReference>
<keyword evidence="3" id="KW-0964">Secreted</keyword>
<evidence type="ECO:0000256" key="3">
    <source>
        <dbReference type="ARBA" id="ARBA00022525"/>
    </source>
</evidence>
<evidence type="ECO:0000256" key="2">
    <source>
        <dbReference type="ARBA" id="ARBA00006552"/>
    </source>
</evidence>
<dbReference type="GO" id="GO:0005179">
    <property type="term" value="F:hormone activity"/>
    <property type="evidence" value="ECO:0007669"/>
    <property type="project" value="InterPro"/>
</dbReference>
<dbReference type="SUPFAM" id="SSF57501">
    <property type="entry name" value="Cystine-knot cytokines"/>
    <property type="match status" value="1"/>
</dbReference>
<accession>A0A385H8V6</accession>
<protein>
    <submittedName>
        <fullName evidence="6">Glycoprotein hormone beta 5B</fullName>
    </submittedName>
</protein>
<comment type="similarity">
    <text evidence="2">Belongs to the glycoprotein hormones subunit beta family.</text>
</comment>
<organism evidence="6">
    <name type="scientific">Spodoptera exigua</name>
    <name type="common">Beet armyworm</name>
    <name type="synonym">Noctua fulgens</name>
    <dbReference type="NCBI Taxonomy" id="7107"/>
    <lineage>
        <taxon>Eukaryota</taxon>
        <taxon>Metazoa</taxon>
        <taxon>Ecdysozoa</taxon>
        <taxon>Arthropoda</taxon>
        <taxon>Hexapoda</taxon>
        <taxon>Insecta</taxon>
        <taxon>Pterygota</taxon>
        <taxon>Neoptera</taxon>
        <taxon>Endopterygota</taxon>
        <taxon>Lepidoptera</taxon>
        <taxon>Glossata</taxon>
        <taxon>Ditrysia</taxon>
        <taxon>Noctuoidea</taxon>
        <taxon>Noctuidae</taxon>
        <taxon>Amphipyrinae</taxon>
        <taxon>Spodoptera</taxon>
    </lineage>
</organism>
<dbReference type="AlphaFoldDB" id="A0A385H8V6"/>